<evidence type="ECO:0000256" key="7">
    <source>
        <dbReference type="SAM" id="Phobius"/>
    </source>
</evidence>
<keyword evidence="4 7" id="KW-0812">Transmembrane</keyword>
<feature type="transmembrane region" description="Helical" evidence="7">
    <location>
        <begin position="352"/>
        <end position="374"/>
    </location>
</feature>
<dbReference type="Pfam" id="PF13632">
    <property type="entry name" value="Glyco_trans_2_3"/>
    <property type="match status" value="1"/>
</dbReference>
<dbReference type="PANTHER" id="PTHR43867">
    <property type="entry name" value="CELLULOSE SYNTHASE CATALYTIC SUBUNIT A [UDP-FORMING]"/>
    <property type="match status" value="1"/>
</dbReference>
<organism evidence="9 10">
    <name type="scientific">Algimonas porphyrae</name>
    <dbReference type="NCBI Taxonomy" id="1128113"/>
    <lineage>
        <taxon>Bacteria</taxon>
        <taxon>Pseudomonadati</taxon>
        <taxon>Pseudomonadota</taxon>
        <taxon>Alphaproteobacteria</taxon>
        <taxon>Maricaulales</taxon>
        <taxon>Robiginitomaculaceae</taxon>
        <taxon>Algimonas</taxon>
    </lineage>
</organism>
<feature type="transmembrane region" description="Helical" evidence="7">
    <location>
        <begin position="317"/>
        <end position="340"/>
    </location>
</feature>
<feature type="transmembrane region" description="Helical" evidence="7">
    <location>
        <begin position="23"/>
        <end position="42"/>
    </location>
</feature>
<dbReference type="GO" id="GO:0016740">
    <property type="term" value="F:transferase activity"/>
    <property type="evidence" value="ECO:0007669"/>
    <property type="project" value="UniProtKB-KW"/>
</dbReference>
<evidence type="ECO:0000313" key="10">
    <source>
        <dbReference type="Proteomes" id="UP001161390"/>
    </source>
</evidence>
<dbReference type="PANTHER" id="PTHR43867:SF2">
    <property type="entry name" value="CELLULOSE SYNTHASE CATALYTIC SUBUNIT A [UDP-FORMING]"/>
    <property type="match status" value="1"/>
</dbReference>
<dbReference type="InterPro" id="IPR029044">
    <property type="entry name" value="Nucleotide-diphossugar_trans"/>
</dbReference>
<evidence type="ECO:0000256" key="3">
    <source>
        <dbReference type="ARBA" id="ARBA00022679"/>
    </source>
</evidence>
<proteinExistence type="predicted"/>
<dbReference type="InterPro" id="IPR001173">
    <property type="entry name" value="Glyco_trans_2-like"/>
</dbReference>
<evidence type="ECO:0000256" key="5">
    <source>
        <dbReference type="ARBA" id="ARBA00022989"/>
    </source>
</evidence>
<dbReference type="SUPFAM" id="SSF53448">
    <property type="entry name" value="Nucleotide-diphospho-sugar transferases"/>
    <property type="match status" value="1"/>
</dbReference>
<feature type="transmembrane region" description="Helical" evidence="7">
    <location>
        <begin position="381"/>
        <end position="404"/>
    </location>
</feature>
<dbReference type="Proteomes" id="UP001161390">
    <property type="component" value="Unassembled WGS sequence"/>
</dbReference>
<comment type="subcellular location">
    <subcellularLocation>
        <location evidence="1">Membrane</location>
        <topology evidence="1">Multi-pass membrane protein</topology>
    </subcellularLocation>
</comment>
<keyword evidence="5 7" id="KW-1133">Transmembrane helix</keyword>
<protein>
    <submittedName>
        <fullName evidence="9">Glycosyl transferase</fullName>
    </submittedName>
</protein>
<sequence length="430" mass="47332">MVLSLLFAAGILSDTDLGLILRNLTMLVAWVSVALGLIRVLACLTPRRVAAAPIAEHDLPDYTILLPLFREAHMVDGLVHSLTALDYPKDKLDIILICEACDALTIRRAQQVAKPPFRVLIVPETDPGGEPQTKPRALNYALSRSRGELVTIFDAEDRPHPDQLRDAASAFAAHPDWVALQAPLLYFNTSDSRLAAQFGLEYAGLFTVLLPFYDRAGLPFPLGGTSNHMRRAELEAVGGWDAYNVTEDADLAFRLAALGGRIGWIAPPTKEEAVSSLRPWMRQRSRWIKGYIQTWLVHMNRPLSGGWRRVVMLQLTLGLSLLSVLFYAPVILYLTLFAIASFSGLIESPMPGVYLGALGVSLACGMAVGAIGAVRAGQFRLLAHVPLMPLYWLMLFPPFMAALFELRTRPFHWHKTEHGVTAAPPGKTGR</sequence>
<keyword evidence="3 9" id="KW-0808">Transferase</keyword>
<keyword evidence="10" id="KW-1185">Reference proteome</keyword>
<gene>
    <name evidence="9" type="ORF">GCM10007854_27860</name>
</gene>
<dbReference type="Gene3D" id="3.90.550.10">
    <property type="entry name" value="Spore Coat Polysaccharide Biosynthesis Protein SpsA, Chain A"/>
    <property type="match status" value="1"/>
</dbReference>
<reference evidence="9" key="1">
    <citation type="journal article" date="2014" name="Int. J. Syst. Evol. Microbiol.">
        <title>Complete genome of a new Firmicutes species belonging to the dominant human colonic microbiota ('Ruminococcus bicirculans') reveals two chromosomes and a selective capacity to utilize plant glucans.</title>
        <authorList>
            <consortium name="NISC Comparative Sequencing Program"/>
            <person name="Wegmann U."/>
            <person name="Louis P."/>
            <person name="Goesmann A."/>
            <person name="Henrissat B."/>
            <person name="Duncan S.H."/>
            <person name="Flint H.J."/>
        </authorList>
    </citation>
    <scope>NUCLEOTIDE SEQUENCE</scope>
    <source>
        <strain evidence="9">NBRC 108216</strain>
    </source>
</reference>
<comment type="caution">
    <text evidence="9">The sequence shown here is derived from an EMBL/GenBank/DDBJ whole genome shotgun (WGS) entry which is preliminary data.</text>
</comment>
<reference evidence="9" key="2">
    <citation type="submission" date="2023-01" db="EMBL/GenBank/DDBJ databases">
        <title>Draft genome sequence of Algimonas porphyrae strain NBRC 108216.</title>
        <authorList>
            <person name="Sun Q."/>
            <person name="Mori K."/>
        </authorList>
    </citation>
    <scope>NUCLEOTIDE SEQUENCE</scope>
    <source>
        <strain evidence="9">NBRC 108216</strain>
    </source>
</reference>
<evidence type="ECO:0000259" key="8">
    <source>
        <dbReference type="Pfam" id="PF13632"/>
    </source>
</evidence>
<evidence type="ECO:0000256" key="1">
    <source>
        <dbReference type="ARBA" id="ARBA00004141"/>
    </source>
</evidence>
<evidence type="ECO:0000313" key="9">
    <source>
        <dbReference type="EMBL" id="GLQ21831.1"/>
    </source>
</evidence>
<dbReference type="InterPro" id="IPR050321">
    <property type="entry name" value="Glycosyltr_2/OpgH_subfam"/>
</dbReference>
<keyword evidence="2" id="KW-0328">Glycosyltransferase</keyword>
<name>A0ABQ5V5H1_9PROT</name>
<keyword evidence="6 7" id="KW-0472">Membrane</keyword>
<evidence type="ECO:0000256" key="2">
    <source>
        <dbReference type="ARBA" id="ARBA00022676"/>
    </source>
</evidence>
<feature type="domain" description="Glycosyltransferase 2-like" evidence="8">
    <location>
        <begin position="150"/>
        <end position="338"/>
    </location>
</feature>
<evidence type="ECO:0000256" key="4">
    <source>
        <dbReference type="ARBA" id="ARBA00022692"/>
    </source>
</evidence>
<evidence type="ECO:0000256" key="6">
    <source>
        <dbReference type="ARBA" id="ARBA00023136"/>
    </source>
</evidence>
<accession>A0ABQ5V5H1</accession>
<dbReference type="EMBL" id="BSNJ01000006">
    <property type="protein sequence ID" value="GLQ21831.1"/>
    <property type="molecule type" value="Genomic_DNA"/>
</dbReference>